<keyword evidence="2" id="KW-0812">Transmembrane</keyword>
<feature type="compositionally biased region" description="Basic residues" evidence="1">
    <location>
        <begin position="1729"/>
        <end position="1749"/>
    </location>
</feature>
<reference evidence="4 5" key="1">
    <citation type="submission" date="2011-09" db="EMBL/GenBank/DDBJ databases">
        <title>The permanent draft genome of Caldithrix abyssi DSM 13497.</title>
        <authorList>
            <consortium name="US DOE Joint Genome Institute (JGI-PGF)"/>
            <person name="Lucas S."/>
            <person name="Han J."/>
            <person name="Lapidus A."/>
            <person name="Bruce D."/>
            <person name="Goodwin L."/>
            <person name="Pitluck S."/>
            <person name="Peters L."/>
            <person name="Kyrpides N."/>
            <person name="Mavromatis K."/>
            <person name="Ivanova N."/>
            <person name="Mikhailova N."/>
            <person name="Chertkov O."/>
            <person name="Detter J.C."/>
            <person name="Tapia R."/>
            <person name="Han C."/>
            <person name="Land M."/>
            <person name="Hauser L."/>
            <person name="Markowitz V."/>
            <person name="Cheng J.-F."/>
            <person name="Hugenholtz P."/>
            <person name="Woyke T."/>
            <person name="Wu D."/>
            <person name="Spring S."/>
            <person name="Brambilla E."/>
            <person name="Klenk H.-P."/>
            <person name="Eisen J.A."/>
        </authorList>
    </citation>
    <scope>NUCLEOTIDE SEQUENCE [LARGE SCALE GENOMIC DNA]</scope>
    <source>
        <strain evidence="4 5">DSM 13497</strain>
    </source>
</reference>
<evidence type="ECO:0000313" key="4">
    <source>
        <dbReference type="EMBL" id="EHO39836.1"/>
    </source>
</evidence>
<evidence type="ECO:0000313" key="5">
    <source>
        <dbReference type="Proteomes" id="UP000004671"/>
    </source>
</evidence>
<dbReference type="STRING" id="880073.Cabys_2978"/>
<proteinExistence type="predicted"/>
<name>H1XYL8_CALAY</name>
<dbReference type="InterPro" id="IPR025684">
    <property type="entry name" value="SprA_N_dom"/>
</dbReference>
<evidence type="ECO:0000256" key="2">
    <source>
        <dbReference type="SAM" id="Phobius"/>
    </source>
</evidence>
<gene>
    <name evidence="4" type="ORF">Calab_0187</name>
</gene>
<dbReference type="OrthoDB" id="9806090at2"/>
<organism evidence="4 5">
    <name type="scientific">Caldithrix abyssi DSM 13497</name>
    <dbReference type="NCBI Taxonomy" id="880073"/>
    <lineage>
        <taxon>Bacteria</taxon>
        <taxon>Pseudomonadati</taxon>
        <taxon>Calditrichota</taxon>
        <taxon>Calditrichia</taxon>
        <taxon>Calditrichales</taxon>
        <taxon>Calditrichaceae</taxon>
        <taxon>Caldithrix</taxon>
    </lineage>
</organism>
<dbReference type="PaxDb" id="880073-Calab_0187"/>
<dbReference type="EMBL" id="CM001402">
    <property type="protein sequence ID" value="EHO39836.1"/>
    <property type="molecule type" value="Genomic_DNA"/>
</dbReference>
<feature type="transmembrane region" description="Helical" evidence="2">
    <location>
        <begin position="23"/>
        <end position="42"/>
    </location>
</feature>
<evidence type="ECO:0000259" key="3">
    <source>
        <dbReference type="Pfam" id="PF14349"/>
    </source>
</evidence>
<dbReference type="RefSeq" id="WP_006926723.1">
    <property type="nucleotide sequence ID" value="NZ_CM001402.1"/>
</dbReference>
<keyword evidence="2" id="KW-0472">Membrane</keyword>
<dbReference type="InterPro" id="IPR026377">
    <property type="entry name" value="Cell_surface_SprA"/>
</dbReference>
<dbReference type="Pfam" id="PF14349">
    <property type="entry name" value="SprA_N"/>
    <property type="match status" value="1"/>
</dbReference>
<dbReference type="eggNOG" id="COG4797">
    <property type="taxonomic scope" value="Bacteria"/>
</dbReference>
<evidence type="ECO:0000256" key="1">
    <source>
        <dbReference type="SAM" id="MobiDB-lite"/>
    </source>
</evidence>
<feature type="compositionally biased region" description="Basic and acidic residues" evidence="1">
    <location>
        <begin position="1750"/>
        <end position="1765"/>
    </location>
</feature>
<feature type="region of interest" description="Disordered" evidence="1">
    <location>
        <begin position="1726"/>
        <end position="1765"/>
    </location>
</feature>
<accession>H1XYL8</accession>
<sequence length="2108" mass="241377">MGIEKSLKAQSGLGTNLLHWKRLIFLFFALSLPIGVFSQIGIRIPPPPKSVRLFEPSVEGLARLKYDSTLFVKKPRVLRRQVTMDSTARFVAFREAIDGTDIFLPAVVDLETYIKLRLKYDTQKLWRQALTYKFGQQTESGFGAIKLDIPLHIKSKTFTRIFGSDRIGLKVTGNISFDLSGRSEKRSGSAISALENQNTFSPRFKQTQQFTVEGKIGEKVTVSVEQNSEATVDIENTLKLRYDGDEDEIVQSIEAGNISLSLPATKYVIFGGSNKGLFGLKSKIQVGNLYMTTIASLEKGQQQELTISGSAKESSTTIRDYEFIKNRYFFIDNFYRDHFEDGLKDDPQTFSFVAGTEVLQLEVWVSTSYADDGVRRGVATIDPWAYLDADLKYQNIDLDTVATDERTKQTGYFRQLIEGKDFYYDKYRGFFWLNQGVENNQILAVAYATANAFSDPNVPTVGTMSETLQDTSQAVILKMIKPRQIQPSYEETWPLMMRNVYFLGGTNIEKSGFELRIENNVNGTHQIYPEGSDRTYLNLLELDLLDENGNRVEGGDEKVDYNPYIIDFKNGILIFPSLQPFNPEPGSRFAGRLPEKDLVDMYRLNNSNSSEFVKRSKFEIIVTSKSTKSTFDLGFYVLEGSEVVTLGGRTLTRDKDYIIDYFTGQLTLLSPEAKRSSSNIEIKYERANLFQLDKKTIFGTRLEYRFWEKSFIGFTALYMNKSTLDQRVRVGQEPFRNFVWDINASFDFKPRIITRLLDKLPIVETNAESRIKVEGEFAQVLPNPNTLNNKGTGDDNGVAYIDDFEASKRTTTLGIRYRTWTMASVPSVIPTLNETPIEALGPQERRSEIFARDRARAHIVWFNPYRQVPIKDIWPNRDVNAQTGQTTNVLGIDIWREKGSDPDSAWAGIMRSTASFANQEKTKYIELWILGNQGTVHIDIGQISEDWYIRGKNWRGEDSYGNLNTEDKNTNGLLEEDEDVGLDGIPNGQPGDDPNDDWHEVQLNAWNRYDGVLYDGINGTEGNSQAREARYPDTEDLDGDGDVSTVNSYFEYSFSLDGSDENSQKWLVGSTEKGWRQFRIPIKDYTRAVNNPDTTFQQILNVRLWFSDIPEEERTRILIATFDFVGNEWEETGIARDEKSDFVLNDSLFSLAVYNTEENVEEIPGGPEPYHSPPGVTGVRDRITRALSKEQSLVMRFFGLQPGEIAEARKQLYQRMSLVDYKKLKMFVHGDRMLPADPPEYNQEGIPLSDPSPIRFYLRFGSDDKNYYEYGQDVYAHWHPDNNIEIDLDELAAIKSDEAYNVGTVDSLVYLRKLPGRVEAYYKAVGKPSLNTIRYFIIGVKHRGDEPGRSNEPFVGEIWLDEMRLSDVRKVKATAMRLLTSMKFADVFNFNAQWESKDADFHNVSKQFGSGNTDERQNYSAKLFLHKFLPDFLDLSIPIDARASFSRSIPKYVTNTDQLTHYQNDTFTKKLKSLFGLRKLPEEMETITTKSEVYGIGTTIKKRSKSKFWLLRYTLDGITFDVDYSKKKSSNWETAFNRSELFKESFVYSAPLGRNKGIEPFKFLKKVPLLKRLSSQKFYYMPSQLSFNVSITDNKKELLRRSNPKLSVTKNINTTRSFRLGYKMLNSLDFSFSRNYTSDADVKGYTHKKLINRIFSKGDFGLDTNIRQQFQGNYKPTLFKWLKPSFSFSSNFNYQLIMPNEYKNASNSINKRLDLTFNPGEFIKTIYNPRKKQPAQRSGSRRRRSIRRPKQQDQKQTEKKEEKKKTFSFPNPLMWVYNTIASWSNIRTSISQDERVQHRYLADMPSWEYQFGFTRSPGIPQDSTLNVNLVGPVESKTLSIRTSTSFKILNNVRASLKHDMRSQESRSDYGKAGSGSKTTSYFFLGDDPKANFRGLASINAFIPDWNVQISGLEKMFFFPKFARSISITHAHNSKYTENLTLKLGGGLLPTTQTFTNAWQPLVGVNISTKWGVTGTIRYTSTTNYSYSTSGGATKSAQTNFNLSFSYSRTQGFRLPIWPFNNKKFKNEINFNLTFDASSSKTFQRQFGEDKFIEKQSNSNWKLRPAATYRFSSRVQGSLFYETGVSKNKISGKYSYNEFGITVNIAIRD</sequence>
<dbReference type="Proteomes" id="UP000004671">
    <property type="component" value="Chromosome"/>
</dbReference>
<dbReference type="eggNOG" id="COG1747">
    <property type="taxonomic scope" value="Bacteria"/>
</dbReference>
<dbReference type="HOGENOM" id="CLU_232288_0_0_0"/>
<feature type="domain" description="Gliding motility protein SprA N-terminal" evidence="3">
    <location>
        <begin position="1021"/>
        <end position="1452"/>
    </location>
</feature>
<dbReference type="NCBIfam" id="TIGR04189">
    <property type="entry name" value="surface_SprA"/>
    <property type="match status" value="2"/>
</dbReference>
<keyword evidence="5" id="KW-1185">Reference proteome</keyword>
<dbReference type="InParanoid" id="H1XYL8"/>
<protein>
    <recommendedName>
        <fullName evidence="3">Gliding motility protein SprA N-terminal domain-containing protein</fullName>
    </recommendedName>
</protein>
<keyword evidence="2" id="KW-1133">Transmembrane helix</keyword>